<comment type="caution">
    <text evidence="2">The sequence shown here is derived from an EMBL/GenBank/DDBJ whole genome shotgun (WGS) entry which is preliminary data.</text>
</comment>
<reference evidence="2" key="1">
    <citation type="submission" date="2020-11" db="EMBL/GenBank/DDBJ databases">
        <authorList>
            <person name="Whitehead M."/>
        </authorList>
    </citation>
    <scope>NUCLEOTIDE SEQUENCE</scope>
    <source>
        <strain evidence="2">EGII</strain>
    </source>
</reference>
<protein>
    <submittedName>
        <fullName evidence="2">(Mediterranean fruit fly) hypothetical protein</fullName>
    </submittedName>
</protein>
<gene>
    <name evidence="2" type="ORF">CCAP1982_LOCUS10647</name>
</gene>
<evidence type="ECO:0000313" key="2">
    <source>
        <dbReference type="EMBL" id="CAD7002159.1"/>
    </source>
</evidence>
<accession>A0A811USM5</accession>
<proteinExistence type="predicted"/>
<evidence type="ECO:0000256" key="1">
    <source>
        <dbReference type="SAM" id="MobiDB-lite"/>
    </source>
</evidence>
<feature type="compositionally biased region" description="Low complexity" evidence="1">
    <location>
        <begin position="69"/>
        <end position="79"/>
    </location>
</feature>
<keyword evidence="3" id="KW-1185">Reference proteome</keyword>
<dbReference type="EMBL" id="CAJHJT010000023">
    <property type="protein sequence ID" value="CAD7002159.1"/>
    <property type="molecule type" value="Genomic_DNA"/>
</dbReference>
<feature type="non-terminal residue" evidence="2">
    <location>
        <position position="1"/>
    </location>
</feature>
<sequence length="97" mass="10353">GQKFIPFTNCGTFFTVVFTWKNLVSEQVLFIAIIVKNLAILRFTVQKTLANCCGDGNANCSGSPIYVSKGNGSKKASSNIPASQPHVEGQAKAAETK</sequence>
<organism evidence="2 3">
    <name type="scientific">Ceratitis capitata</name>
    <name type="common">Mediterranean fruit fly</name>
    <name type="synonym">Tephritis capitata</name>
    <dbReference type="NCBI Taxonomy" id="7213"/>
    <lineage>
        <taxon>Eukaryota</taxon>
        <taxon>Metazoa</taxon>
        <taxon>Ecdysozoa</taxon>
        <taxon>Arthropoda</taxon>
        <taxon>Hexapoda</taxon>
        <taxon>Insecta</taxon>
        <taxon>Pterygota</taxon>
        <taxon>Neoptera</taxon>
        <taxon>Endopterygota</taxon>
        <taxon>Diptera</taxon>
        <taxon>Brachycera</taxon>
        <taxon>Muscomorpha</taxon>
        <taxon>Tephritoidea</taxon>
        <taxon>Tephritidae</taxon>
        <taxon>Ceratitis</taxon>
        <taxon>Ceratitis</taxon>
    </lineage>
</organism>
<dbReference type="Proteomes" id="UP000606786">
    <property type="component" value="Unassembled WGS sequence"/>
</dbReference>
<name>A0A811USM5_CERCA</name>
<dbReference type="AlphaFoldDB" id="A0A811USM5"/>
<feature type="non-terminal residue" evidence="2">
    <location>
        <position position="97"/>
    </location>
</feature>
<evidence type="ECO:0000313" key="3">
    <source>
        <dbReference type="Proteomes" id="UP000606786"/>
    </source>
</evidence>
<feature type="region of interest" description="Disordered" evidence="1">
    <location>
        <begin position="69"/>
        <end position="97"/>
    </location>
</feature>